<accession>A0A9P5CA10</accession>
<dbReference type="AlphaFoldDB" id="A0A9P5CA10"/>
<comment type="caution">
    <text evidence="3">The sequence shown here is derived from an EMBL/GenBank/DDBJ whole genome shotgun (WGS) entry which is preliminary data.</text>
</comment>
<feature type="transmembrane region" description="Helical" evidence="2">
    <location>
        <begin position="39"/>
        <end position="62"/>
    </location>
</feature>
<evidence type="ECO:0000313" key="4">
    <source>
        <dbReference type="Proteomes" id="UP000801864"/>
    </source>
</evidence>
<gene>
    <name evidence="3" type="ORF">CFAM422_009917</name>
</gene>
<keyword evidence="2" id="KW-0472">Membrane</keyword>
<protein>
    <submittedName>
        <fullName evidence="3">Uncharacterized protein</fullName>
    </submittedName>
</protein>
<evidence type="ECO:0000256" key="2">
    <source>
        <dbReference type="SAM" id="Phobius"/>
    </source>
</evidence>
<name>A0A9P5CA10_9HYPO</name>
<evidence type="ECO:0000256" key="1">
    <source>
        <dbReference type="SAM" id="MobiDB-lite"/>
    </source>
</evidence>
<dbReference type="EMBL" id="QLNT01000019">
    <property type="protein sequence ID" value="KAF3063322.1"/>
    <property type="molecule type" value="Genomic_DNA"/>
</dbReference>
<feature type="compositionally biased region" description="Pro residues" evidence="1">
    <location>
        <begin position="154"/>
        <end position="164"/>
    </location>
</feature>
<dbReference type="Proteomes" id="UP000801864">
    <property type="component" value="Unassembled WGS sequence"/>
</dbReference>
<organism evidence="3 4">
    <name type="scientific">Trichoderma lentiforme</name>
    <dbReference type="NCBI Taxonomy" id="1567552"/>
    <lineage>
        <taxon>Eukaryota</taxon>
        <taxon>Fungi</taxon>
        <taxon>Dikarya</taxon>
        <taxon>Ascomycota</taxon>
        <taxon>Pezizomycotina</taxon>
        <taxon>Sordariomycetes</taxon>
        <taxon>Hypocreomycetidae</taxon>
        <taxon>Hypocreales</taxon>
        <taxon>Hypocreaceae</taxon>
        <taxon>Trichoderma</taxon>
    </lineage>
</organism>
<reference evidence="3 4" key="1">
    <citation type="submission" date="2018-06" db="EMBL/GenBank/DDBJ databases">
        <title>Genome analysis of cellulolytic fungus Trichoderma lentiforme CFAM-422.</title>
        <authorList>
            <person name="Steindorff A.S."/>
            <person name="Formighieri E.F."/>
            <person name="Midorikawa G.E.O."/>
            <person name="Tamietti M.S."/>
            <person name="Ramos E.Z."/>
            <person name="Silva A.S."/>
            <person name="Bon E.P.S."/>
            <person name="Mendes T.D."/>
            <person name="Damaso M.C.T."/>
            <person name="Favaro L.C.L."/>
        </authorList>
    </citation>
    <scope>NUCLEOTIDE SEQUENCE [LARGE SCALE GENOMIC DNA]</scope>
    <source>
        <strain evidence="3 4">CFAM-422</strain>
    </source>
</reference>
<sequence length="164" mass="18295">MLRMVSTAFKTRNEHVPFGSLIHNDVLIYVREGNFYTKYYIIVAIIAAIILLHVILAINLQLRLNKGLQPRAYEKFLFRGVIRKHERRVASAAQGNGPPDFYNMANVTPGPLNDSTGYTSYPGHTYGGESFDSVQELNKRGDEENALPVNEVPLGPPPAAVLKQ</sequence>
<keyword evidence="4" id="KW-1185">Reference proteome</keyword>
<feature type="region of interest" description="Disordered" evidence="1">
    <location>
        <begin position="132"/>
        <end position="164"/>
    </location>
</feature>
<keyword evidence="2" id="KW-0812">Transmembrane</keyword>
<keyword evidence="2" id="KW-1133">Transmembrane helix</keyword>
<proteinExistence type="predicted"/>
<evidence type="ECO:0000313" key="3">
    <source>
        <dbReference type="EMBL" id="KAF3063322.1"/>
    </source>
</evidence>